<dbReference type="InterPro" id="IPR008962">
    <property type="entry name" value="PapD-like_sf"/>
</dbReference>
<keyword evidence="3" id="KW-0812">Transmembrane</keyword>
<evidence type="ECO:0000256" key="5">
    <source>
        <dbReference type="ARBA" id="ARBA00023136"/>
    </source>
</evidence>
<evidence type="ECO:0000256" key="2">
    <source>
        <dbReference type="ARBA" id="ARBA00008932"/>
    </source>
</evidence>
<evidence type="ECO:0000256" key="6">
    <source>
        <dbReference type="SAM" id="MobiDB-lite"/>
    </source>
</evidence>
<dbReference type="GO" id="GO:0005789">
    <property type="term" value="C:endoplasmic reticulum membrane"/>
    <property type="evidence" value="ECO:0007669"/>
    <property type="project" value="InterPro"/>
</dbReference>
<keyword evidence="9" id="KW-1185">Reference proteome</keyword>
<dbReference type="EMBL" id="CM029047">
    <property type="protein sequence ID" value="KAG2583549.1"/>
    <property type="molecule type" value="Genomic_DNA"/>
</dbReference>
<dbReference type="PROSITE" id="PS50202">
    <property type="entry name" value="MSP"/>
    <property type="match status" value="1"/>
</dbReference>
<keyword evidence="5" id="KW-0472">Membrane</keyword>
<feature type="domain" description="MSP" evidence="7">
    <location>
        <begin position="1"/>
        <end position="122"/>
    </location>
</feature>
<evidence type="ECO:0000313" key="8">
    <source>
        <dbReference type="EMBL" id="KAG2583548.1"/>
    </source>
</evidence>
<evidence type="ECO:0000259" key="7">
    <source>
        <dbReference type="PROSITE" id="PS50202"/>
    </source>
</evidence>
<dbReference type="AlphaFoldDB" id="A0A8T0REK1"/>
<dbReference type="GO" id="GO:0090158">
    <property type="term" value="P:endoplasmic reticulum membrane organization"/>
    <property type="evidence" value="ECO:0007669"/>
    <property type="project" value="TreeGrafter"/>
</dbReference>
<gene>
    <name evidence="8" type="ORF">PVAP13_6KG260600</name>
</gene>
<dbReference type="GO" id="GO:0061817">
    <property type="term" value="P:endoplasmic reticulum-plasma membrane tethering"/>
    <property type="evidence" value="ECO:0007669"/>
    <property type="project" value="TreeGrafter"/>
</dbReference>
<organism evidence="8 9">
    <name type="scientific">Panicum virgatum</name>
    <name type="common">Blackwell switchgrass</name>
    <dbReference type="NCBI Taxonomy" id="38727"/>
    <lineage>
        <taxon>Eukaryota</taxon>
        <taxon>Viridiplantae</taxon>
        <taxon>Streptophyta</taxon>
        <taxon>Embryophyta</taxon>
        <taxon>Tracheophyta</taxon>
        <taxon>Spermatophyta</taxon>
        <taxon>Magnoliopsida</taxon>
        <taxon>Liliopsida</taxon>
        <taxon>Poales</taxon>
        <taxon>Poaceae</taxon>
        <taxon>PACMAD clade</taxon>
        <taxon>Panicoideae</taxon>
        <taxon>Panicodae</taxon>
        <taxon>Paniceae</taxon>
        <taxon>Panicinae</taxon>
        <taxon>Panicum</taxon>
        <taxon>Panicum sect. Hiantes</taxon>
    </lineage>
</organism>
<feature type="region of interest" description="Disordered" evidence="6">
    <location>
        <begin position="126"/>
        <end position="159"/>
    </location>
</feature>
<dbReference type="Gene3D" id="2.60.40.10">
    <property type="entry name" value="Immunoglobulins"/>
    <property type="match status" value="1"/>
</dbReference>
<dbReference type="PANTHER" id="PTHR10809:SF6">
    <property type="entry name" value="AT11025P-RELATED"/>
    <property type="match status" value="1"/>
</dbReference>
<proteinExistence type="inferred from homology"/>
<comment type="similarity">
    <text evidence="2">Belongs to the VAMP-associated protein (VAP) (TC 9.B.17) family.</text>
</comment>
<sequence>MLRIEPLELCFALALRSEISSEIELTNRTGNPIAFHIETASQLMYCIQPIKGIVQPRSKRPVKITLQVQEGAPGYMPQGDEFIVKSTQVMADDLTDKDVSEDMFSNEANKVVDEVNVMVAYDNNSGNEQVDLSHEDNAPPVSKDINSSSQKDAREQDSKRLNFRPLQIGSSIKASRRCRASQPAVDLMIGAMGILLPKLDQLLKEQNQQPHLKKDIESIRGKLRSMHADACMHACVTGTTGPA</sequence>
<evidence type="ECO:0000256" key="4">
    <source>
        <dbReference type="ARBA" id="ARBA00022989"/>
    </source>
</evidence>
<dbReference type="EMBL" id="CM029047">
    <property type="protein sequence ID" value="KAG2583551.1"/>
    <property type="molecule type" value="Genomic_DNA"/>
</dbReference>
<dbReference type="GO" id="GO:0005886">
    <property type="term" value="C:plasma membrane"/>
    <property type="evidence" value="ECO:0007669"/>
    <property type="project" value="TreeGrafter"/>
</dbReference>
<evidence type="ECO:0000256" key="1">
    <source>
        <dbReference type="ARBA" id="ARBA00004211"/>
    </source>
</evidence>
<dbReference type="EMBL" id="CM029047">
    <property type="protein sequence ID" value="KAG2583546.1"/>
    <property type="molecule type" value="Genomic_DNA"/>
</dbReference>
<dbReference type="InterPro" id="IPR013783">
    <property type="entry name" value="Ig-like_fold"/>
</dbReference>
<accession>A0A8T0REK1</accession>
<protein>
    <recommendedName>
        <fullName evidence="7">MSP domain-containing protein</fullName>
    </recommendedName>
</protein>
<keyword evidence="4" id="KW-1133">Transmembrane helix</keyword>
<dbReference type="EMBL" id="CM029047">
    <property type="protein sequence ID" value="KAG2583548.1"/>
    <property type="molecule type" value="Genomic_DNA"/>
</dbReference>
<evidence type="ECO:0000313" key="9">
    <source>
        <dbReference type="Proteomes" id="UP000823388"/>
    </source>
</evidence>
<evidence type="ECO:0000256" key="3">
    <source>
        <dbReference type="ARBA" id="ARBA00022692"/>
    </source>
</evidence>
<comment type="caution">
    <text evidence="8">The sequence shown here is derived from an EMBL/GenBank/DDBJ whole genome shotgun (WGS) entry which is preliminary data.</text>
</comment>
<dbReference type="InterPro" id="IPR000535">
    <property type="entry name" value="MSP_dom"/>
</dbReference>
<comment type="subcellular location">
    <subcellularLocation>
        <location evidence="1">Membrane</location>
        <topology evidence="1">Single-pass type IV membrane protein</topology>
    </subcellularLocation>
</comment>
<dbReference type="InterPro" id="IPR016763">
    <property type="entry name" value="VAP"/>
</dbReference>
<dbReference type="EMBL" id="CM029047">
    <property type="protein sequence ID" value="KAG2583547.1"/>
    <property type="molecule type" value="Genomic_DNA"/>
</dbReference>
<dbReference type="PANTHER" id="PTHR10809">
    <property type="entry name" value="VESICLE-ASSOCIATED MEMBRANE PROTEIN-ASSOCIATED PROTEIN"/>
    <property type="match status" value="1"/>
</dbReference>
<dbReference type="Pfam" id="PF00635">
    <property type="entry name" value="Motile_Sperm"/>
    <property type="match status" value="1"/>
</dbReference>
<dbReference type="EMBL" id="CM029047">
    <property type="protein sequence ID" value="KAG2583550.1"/>
    <property type="molecule type" value="Genomic_DNA"/>
</dbReference>
<reference evidence="8" key="1">
    <citation type="submission" date="2020-05" db="EMBL/GenBank/DDBJ databases">
        <title>WGS assembly of Panicum virgatum.</title>
        <authorList>
            <person name="Lovell J.T."/>
            <person name="Jenkins J."/>
            <person name="Shu S."/>
            <person name="Juenger T.E."/>
            <person name="Schmutz J."/>
        </authorList>
    </citation>
    <scope>NUCLEOTIDE SEQUENCE</scope>
    <source>
        <strain evidence="8">AP13</strain>
    </source>
</reference>
<name>A0A8T0REK1_PANVG</name>
<dbReference type="SUPFAM" id="SSF49354">
    <property type="entry name" value="PapD-like"/>
    <property type="match status" value="1"/>
</dbReference>
<dbReference type="Proteomes" id="UP000823388">
    <property type="component" value="Chromosome 6K"/>
</dbReference>